<accession>A0A9P7BEC1</accession>
<evidence type="ECO:0000256" key="2">
    <source>
        <dbReference type="SAM" id="Phobius"/>
    </source>
</evidence>
<feature type="compositionally biased region" description="Low complexity" evidence="1">
    <location>
        <begin position="79"/>
        <end position="90"/>
    </location>
</feature>
<comment type="caution">
    <text evidence="3">The sequence shown here is derived from an EMBL/GenBank/DDBJ whole genome shotgun (WGS) entry which is preliminary data.</text>
</comment>
<organism evidence="3 4">
    <name type="scientific">Pichia californica</name>
    <dbReference type="NCBI Taxonomy" id="460514"/>
    <lineage>
        <taxon>Eukaryota</taxon>
        <taxon>Fungi</taxon>
        <taxon>Dikarya</taxon>
        <taxon>Ascomycota</taxon>
        <taxon>Saccharomycotina</taxon>
        <taxon>Pichiomycetes</taxon>
        <taxon>Pichiales</taxon>
        <taxon>Pichiaceae</taxon>
        <taxon>Pichia</taxon>
    </lineage>
</organism>
<protein>
    <recommendedName>
        <fullName evidence="5">Transmembrane protein</fullName>
    </recommendedName>
</protein>
<feature type="region of interest" description="Disordered" evidence="1">
    <location>
        <begin position="24"/>
        <end position="45"/>
    </location>
</feature>
<keyword evidence="4" id="KW-1185">Reference proteome</keyword>
<evidence type="ECO:0000313" key="4">
    <source>
        <dbReference type="Proteomes" id="UP000697127"/>
    </source>
</evidence>
<keyword evidence="2" id="KW-0472">Membrane</keyword>
<gene>
    <name evidence="3" type="ORF">C6P40_005482</name>
</gene>
<keyword evidence="2" id="KW-0812">Transmembrane</keyword>
<keyword evidence="2" id="KW-1133">Transmembrane helix</keyword>
<evidence type="ECO:0008006" key="5">
    <source>
        <dbReference type="Google" id="ProtNLM"/>
    </source>
</evidence>
<feature type="transmembrane region" description="Helical" evidence="2">
    <location>
        <begin position="103"/>
        <end position="126"/>
    </location>
</feature>
<name>A0A9P7BEC1_9ASCO</name>
<evidence type="ECO:0000256" key="1">
    <source>
        <dbReference type="SAM" id="MobiDB-lite"/>
    </source>
</evidence>
<feature type="compositionally biased region" description="Polar residues" evidence="1">
    <location>
        <begin position="33"/>
        <end position="44"/>
    </location>
</feature>
<proteinExistence type="predicted"/>
<evidence type="ECO:0000313" key="3">
    <source>
        <dbReference type="EMBL" id="KAG0689147.1"/>
    </source>
</evidence>
<sequence>MTTLNANFETNETQFREPVIIENLPSEPPKYTNPPSFVSENDQPPSYEDEKLLKLIEAVYRAQRLHEERRRNLLHNEEQNYQSSNNNNNNKHSKKRWSWRKDFWKHCFAPAFIIISYTVVCFVFVIV</sequence>
<dbReference type="EMBL" id="PUHW01000098">
    <property type="protein sequence ID" value="KAG0689147.1"/>
    <property type="molecule type" value="Genomic_DNA"/>
</dbReference>
<reference evidence="3" key="1">
    <citation type="submission" date="2020-11" db="EMBL/GenBank/DDBJ databases">
        <title>Kefir isolates.</title>
        <authorList>
            <person name="Marcisauskas S."/>
            <person name="Kim Y."/>
            <person name="Blasche S."/>
        </authorList>
    </citation>
    <scope>NUCLEOTIDE SEQUENCE</scope>
    <source>
        <strain evidence="3">Olga-1</strain>
    </source>
</reference>
<feature type="region of interest" description="Disordered" evidence="1">
    <location>
        <begin position="71"/>
        <end position="93"/>
    </location>
</feature>
<dbReference type="Proteomes" id="UP000697127">
    <property type="component" value="Unassembled WGS sequence"/>
</dbReference>
<dbReference type="AlphaFoldDB" id="A0A9P7BEC1"/>